<organism evidence="1 2">
    <name type="scientific">Panagrolaimus sp. ES5</name>
    <dbReference type="NCBI Taxonomy" id="591445"/>
    <lineage>
        <taxon>Eukaryota</taxon>
        <taxon>Metazoa</taxon>
        <taxon>Ecdysozoa</taxon>
        <taxon>Nematoda</taxon>
        <taxon>Chromadorea</taxon>
        <taxon>Rhabditida</taxon>
        <taxon>Tylenchina</taxon>
        <taxon>Panagrolaimomorpha</taxon>
        <taxon>Panagrolaimoidea</taxon>
        <taxon>Panagrolaimidae</taxon>
        <taxon>Panagrolaimus</taxon>
    </lineage>
</organism>
<sequence length="316" mass="36426">MKFPIALEWTISEKKLKALKENEGLSSKEFSVAGLSSYFLLIYPNGNNEENRGQTWIYLHFQNVVKIKAECVVSIPSANSSRNFNFVYTKDEGRGCWSCLSNKLFDPQKKFIVDGKMVIKVKGFVESEINPVPISKDTLKSDDLGDSLWNDGNEDFTIIVKNQNIKAHKTVLANRSSVFATMFKTEFKEGQENKVELTDFSFKVVEFGSKRCYYKCDFNTMNIEDNMLLLQFFEKYNMEKFKAELENYLVQNITVSNVCSFVKCSQLSNSPKLEKVCIDFLLKWMKNSTPVLDIDSLDNDFALRLLEMSFYNRCST</sequence>
<protein>
    <submittedName>
        <fullName evidence="2">BTB domain-containing protein</fullName>
    </submittedName>
</protein>
<dbReference type="WBParaSite" id="ES5_v2.g11858.t1">
    <property type="protein sequence ID" value="ES5_v2.g11858.t1"/>
    <property type="gene ID" value="ES5_v2.g11858"/>
</dbReference>
<accession>A0AC34F457</accession>
<evidence type="ECO:0000313" key="1">
    <source>
        <dbReference type="Proteomes" id="UP000887579"/>
    </source>
</evidence>
<dbReference type="Proteomes" id="UP000887579">
    <property type="component" value="Unplaced"/>
</dbReference>
<reference evidence="2" key="1">
    <citation type="submission" date="2022-11" db="UniProtKB">
        <authorList>
            <consortium name="WormBaseParasite"/>
        </authorList>
    </citation>
    <scope>IDENTIFICATION</scope>
</reference>
<name>A0AC34F457_9BILA</name>
<proteinExistence type="predicted"/>
<evidence type="ECO:0000313" key="2">
    <source>
        <dbReference type="WBParaSite" id="ES5_v2.g11858.t1"/>
    </source>
</evidence>